<feature type="transmembrane region" description="Helical" evidence="12">
    <location>
        <begin position="1078"/>
        <end position="1098"/>
    </location>
</feature>
<dbReference type="Pfam" id="PF00005">
    <property type="entry name" value="ABC_tran"/>
    <property type="match status" value="2"/>
</dbReference>
<sequence length="1550" mass="170015">MIRQGSLSPELAIGLAVIGFCSFPSVLALLAFPRKRALKKGTLYEDADGKATPASTESFSTTPAKSGIVALAVTGLLSSVLLAFFSWHTTRVASEILLLIVGAWTAVLLQAVTIASCRNSVQAYRLGLYAFLSSGVLAGLLLAQLAGISDHLLSRHPAAFSLWVVELTISVLLAFGSLSLSRRPDVFQDGELVDRMYTVSAFSRFNFSWPAALLSLAKQKKTLDLVDLPRPDHHTRSSALSADWKRHNFPHRLWLSLLLAHKKAFALQSVLALCTAILSFTPQWVILQLLRILENRPVGGGTFGFDVWIWVVWLALAITADSWVESYLLWLSSAELAIPVRAQLSSLIFEKAMRRRDVKSPVKSKTKGADEPETVAKEDDTEEANGGTQSTINLIGVDGQRVSNFCGYQHVFPGSLFKLVVSLAFLVSLLGWIPLLAGFSAMLAITPINIYVSKKYAAAQGRLMKVRDEKMGTVTEAVQGIRQIKFSALEPQWEKKIADVRHRELNAIWDMFMGNAALLACWVTSPILLSAISLAVYAVLSGSLLPSVTFVSLGIFKGLEATLTIIPELTTQLLDAWISVQRIEDYLNSPEVPAVLQDSNKVAFSNASIAWPSDDAKIEETDRFVLRDLNMSFPQGKLSVIAGKSGTGKSLILAAILGEVDVLGGEIYVPKAPSNRYDDRATKGDWIIPNAIAFVAQIPWMENGTIKDNIVFGLPYDNQRYKKTIDVCALKRDLEILPDGGNTEIGANGVNLSGGQKWRVMLARAIYSRAGILVFDDIFSAVDTHVGRQIFEQCLTGELATNRTRILVTHHASLCKDKTDYLVQLGEGSVLHAGVPLGLDEGNPLTAVNSDISGDEMDLGDPLTAVNSDISAAAEEGGLVGRHGGVKKAARKAARKFVEEESREQGAVQRHVYLTYLRDSGGWLYWTFILLLFIIAQGIFQGRSWWVKIWTGDNLEQPFDSSQTTASSREYGYSYAIAVQHTSIHSMSAPPVQTTHNSLKFYLSVYIALAILSSILGTLKYVFVYLGSIRASRNLFAKFSFVVLRTPIRWLDTVPVGRILNRFTADFNIIDSQLANSLSFGVDCFLGLFSIIAAGLFISGYVLVLAALFLLVCLYYTTYYLDAARPIKRLESTTKSPLFEQFSSALTGIATIRAFDKTQAYIEKMSRKIDDYSTATWHLVLLDRWMGWRMALIGSCFATFLSILILLTPGIDAALAGFALAFAIQFSTSVIWALRFYISVELDMNAAERIIEYTEVPTESLDGKSPPASWPTQGCIEVENLVVGYAPDLPPVLKGLTFSVGCNERVGVIGRTGAGKSSLTLALFRFLEARSGSVYIDGLDISKLKLHDLRSRLAIIPQDPTLFSGTIRSNLDPFSQHTDAALLDCLERVHLLTSSSETSGTATSTSSNTKQNNVFDSLSSPVSEGGLNLSQGQRQLLCLARAMVDRPRVMVLDEATSAVDMHTDRLIQRSIREEFANSTLMVIAHRLSTIADFDRILVLSDGQVAEFGTPRELWEKGGQDGSEKGIFRAMCEESGEKEKLESIVFGRRTE</sequence>
<reference evidence="15" key="2">
    <citation type="submission" date="2023-05" db="EMBL/GenBank/DDBJ databases">
        <authorList>
            <consortium name="Lawrence Berkeley National Laboratory"/>
            <person name="Steindorff A."/>
            <person name="Hensen N."/>
            <person name="Bonometti L."/>
            <person name="Westerberg I."/>
            <person name="Brannstrom I.O."/>
            <person name="Guillou S."/>
            <person name="Cros-Aarteil S."/>
            <person name="Calhoun S."/>
            <person name="Haridas S."/>
            <person name="Kuo A."/>
            <person name="Mondo S."/>
            <person name="Pangilinan J."/>
            <person name="Riley R."/>
            <person name="Labutti K."/>
            <person name="Andreopoulos B."/>
            <person name="Lipzen A."/>
            <person name="Chen C."/>
            <person name="Yanf M."/>
            <person name="Daum C."/>
            <person name="Ng V."/>
            <person name="Clum A."/>
            <person name="Ohm R."/>
            <person name="Martin F."/>
            <person name="Silar P."/>
            <person name="Natvig D."/>
            <person name="Lalanne C."/>
            <person name="Gautier V."/>
            <person name="Ament-Velasquez S.L."/>
            <person name="Kruys A."/>
            <person name="Hutchinson M.I."/>
            <person name="Powell A.J."/>
            <person name="Barry K."/>
            <person name="Miller A.N."/>
            <person name="Grigoriev I.V."/>
            <person name="Debuchy R."/>
            <person name="Gladieux P."/>
            <person name="Thoren M.H."/>
            <person name="Johannesson H."/>
        </authorList>
    </citation>
    <scope>NUCLEOTIDE SEQUENCE</scope>
    <source>
        <strain evidence="15">CBS 141.50</strain>
    </source>
</reference>
<dbReference type="InterPro" id="IPR027417">
    <property type="entry name" value="P-loop_NTPase"/>
</dbReference>
<feature type="transmembrane region" description="Helical" evidence="12">
    <location>
        <begin position="126"/>
        <end position="148"/>
    </location>
</feature>
<dbReference type="GO" id="GO:0140359">
    <property type="term" value="F:ABC-type transporter activity"/>
    <property type="evidence" value="ECO:0007669"/>
    <property type="project" value="InterPro"/>
</dbReference>
<evidence type="ECO:0000256" key="3">
    <source>
        <dbReference type="ARBA" id="ARBA00022448"/>
    </source>
</evidence>
<evidence type="ECO:0000256" key="2">
    <source>
        <dbReference type="ARBA" id="ARBA00009726"/>
    </source>
</evidence>
<dbReference type="GO" id="GO:0005524">
    <property type="term" value="F:ATP binding"/>
    <property type="evidence" value="ECO:0007669"/>
    <property type="project" value="UniProtKB-KW"/>
</dbReference>
<feature type="transmembrane region" description="Helical" evidence="12">
    <location>
        <begin position="307"/>
        <end position="331"/>
    </location>
</feature>
<keyword evidence="3" id="KW-0813">Transport</keyword>
<dbReference type="Gene3D" id="3.40.50.300">
    <property type="entry name" value="P-loop containing nucleotide triphosphate hydrolases"/>
    <property type="match status" value="2"/>
</dbReference>
<dbReference type="PANTHER" id="PTHR24223">
    <property type="entry name" value="ATP-BINDING CASSETTE SUB-FAMILY C"/>
    <property type="match status" value="1"/>
</dbReference>
<dbReference type="SUPFAM" id="SSF52540">
    <property type="entry name" value="P-loop containing nucleoside triphosphate hydrolases"/>
    <property type="match status" value="2"/>
</dbReference>
<dbReference type="InterPro" id="IPR003439">
    <property type="entry name" value="ABC_transporter-like_ATP-bd"/>
</dbReference>
<keyword evidence="10" id="KW-0325">Glycoprotein</keyword>
<evidence type="ECO:0000256" key="1">
    <source>
        <dbReference type="ARBA" id="ARBA00004141"/>
    </source>
</evidence>
<dbReference type="CDD" id="cd03250">
    <property type="entry name" value="ABCC_MRP_domain1"/>
    <property type="match status" value="1"/>
</dbReference>
<evidence type="ECO:0000256" key="5">
    <source>
        <dbReference type="ARBA" id="ARBA00022737"/>
    </source>
</evidence>
<feature type="region of interest" description="Disordered" evidence="11">
    <location>
        <begin position="1397"/>
        <end position="1419"/>
    </location>
</feature>
<dbReference type="RefSeq" id="XP_062640652.1">
    <property type="nucleotide sequence ID" value="XM_062785319.1"/>
</dbReference>
<feature type="compositionally biased region" description="Basic and acidic residues" evidence="11">
    <location>
        <begin position="367"/>
        <end position="378"/>
    </location>
</feature>
<dbReference type="Gene3D" id="1.20.1560.10">
    <property type="entry name" value="ABC transporter type 1, transmembrane domain"/>
    <property type="match status" value="2"/>
</dbReference>
<dbReference type="PROSITE" id="PS50929">
    <property type="entry name" value="ABC_TM1F"/>
    <property type="match status" value="2"/>
</dbReference>
<feature type="transmembrane region" description="Helical" evidence="12">
    <location>
        <begin position="96"/>
        <end position="114"/>
    </location>
</feature>
<dbReference type="PANTHER" id="PTHR24223:SF456">
    <property type="entry name" value="MULTIDRUG RESISTANCE-ASSOCIATED PROTEIN LETHAL(2)03659"/>
    <property type="match status" value="1"/>
</dbReference>
<evidence type="ECO:0000259" key="13">
    <source>
        <dbReference type="PROSITE" id="PS50893"/>
    </source>
</evidence>
<dbReference type="InterPro" id="IPR050173">
    <property type="entry name" value="ABC_transporter_C-like"/>
</dbReference>
<keyword evidence="9 12" id="KW-0472">Membrane</keyword>
<dbReference type="FunFam" id="3.40.50.300:FF:000610">
    <property type="entry name" value="Multidrug resistance-associated ABC transporter"/>
    <property type="match status" value="1"/>
</dbReference>
<dbReference type="InterPro" id="IPR003593">
    <property type="entry name" value="AAA+_ATPase"/>
</dbReference>
<dbReference type="Proteomes" id="UP001302676">
    <property type="component" value="Unassembled WGS sequence"/>
</dbReference>
<evidence type="ECO:0000256" key="12">
    <source>
        <dbReference type="SAM" id="Phobius"/>
    </source>
</evidence>
<evidence type="ECO:0000259" key="14">
    <source>
        <dbReference type="PROSITE" id="PS50929"/>
    </source>
</evidence>
<dbReference type="CDD" id="cd18604">
    <property type="entry name" value="ABC_6TM_VMR1_D2_like"/>
    <property type="match status" value="1"/>
</dbReference>
<feature type="region of interest" description="Disordered" evidence="11">
    <location>
        <begin position="360"/>
        <end position="387"/>
    </location>
</feature>
<comment type="similarity">
    <text evidence="2">Belongs to the ABC transporter superfamily. ABCC family. Conjugate transporter (TC 3.A.1.208) subfamily.</text>
</comment>
<comment type="subcellular location">
    <subcellularLocation>
        <location evidence="1">Membrane</location>
        <topology evidence="1">Multi-pass membrane protein</topology>
    </subcellularLocation>
</comment>
<feature type="transmembrane region" description="Helical" evidence="12">
    <location>
        <begin position="419"/>
        <end position="445"/>
    </location>
</feature>
<keyword evidence="16" id="KW-1185">Reference proteome</keyword>
<feature type="compositionally biased region" description="Polar residues" evidence="11">
    <location>
        <begin position="1410"/>
        <end position="1419"/>
    </location>
</feature>
<keyword evidence="15" id="KW-0378">Hydrolase</keyword>
<keyword evidence="8 12" id="KW-1133">Transmembrane helix</keyword>
<keyword evidence="7" id="KW-0067">ATP-binding</keyword>
<dbReference type="CDD" id="cd18596">
    <property type="entry name" value="ABC_6TM_VMR1_D1_like"/>
    <property type="match status" value="1"/>
</dbReference>
<feature type="transmembrane region" description="Helical" evidence="12">
    <location>
        <begin position="1001"/>
        <end position="1023"/>
    </location>
</feature>
<dbReference type="GO" id="GO:0016887">
    <property type="term" value="F:ATP hydrolysis activity"/>
    <property type="evidence" value="ECO:0007669"/>
    <property type="project" value="InterPro"/>
</dbReference>
<feature type="transmembrane region" description="Helical" evidence="12">
    <location>
        <begin position="160"/>
        <end position="180"/>
    </location>
</feature>
<feature type="transmembrane region" description="Helical" evidence="12">
    <location>
        <begin position="265"/>
        <end position="287"/>
    </location>
</feature>
<feature type="domain" description="ABC transporter" evidence="13">
    <location>
        <begin position="1276"/>
        <end position="1526"/>
    </location>
</feature>
<feature type="transmembrane region" description="Helical" evidence="12">
    <location>
        <begin position="1213"/>
        <end position="1234"/>
    </location>
</feature>
<dbReference type="PROSITE" id="PS50893">
    <property type="entry name" value="ABC_TRANSPORTER_2"/>
    <property type="match status" value="2"/>
</dbReference>
<feature type="compositionally biased region" description="Low complexity" evidence="11">
    <location>
        <begin position="1397"/>
        <end position="1409"/>
    </location>
</feature>
<dbReference type="InterPro" id="IPR036640">
    <property type="entry name" value="ABC1_TM_sf"/>
</dbReference>
<keyword evidence="6" id="KW-0547">Nucleotide-binding</keyword>
<feature type="transmembrane region" description="Helical" evidence="12">
    <location>
        <begin position="923"/>
        <end position="940"/>
    </location>
</feature>
<feature type="transmembrane region" description="Helical" evidence="12">
    <location>
        <begin position="12"/>
        <end position="32"/>
    </location>
</feature>
<dbReference type="InterPro" id="IPR017871">
    <property type="entry name" value="ABC_transporter-like_CS"/>
</dbReference>
<feature type="transmembrane region" description="Helical" evidence="12">
    <location>
        <begin position="1188"/>
        <end position="1207"/>
    </location>
</feature>
<organism evidence="15 16">
    <name type="scientific">Dichotomopilus funicola</name>
    <dbReference type="NCBI Taxonomy" id="1934379"/>
    <lineage>
        <taxon>Eukaryota</taxon>
        <taxon>Fungi</taxon>
        <taxon>Dikarya</taxon>
        <taxon>Ascomycota</taxon>
        <taxon>Pezizomycotina</taxon>
        <taxon>Sordariomycetes</taxon>
        <taxon>Sordariomycetidae</taxon>
        <taxon>Sordariales</taxon>
        <taxon>Chaetomiaceae</taxon>
        <taxon>Dichotomopilus</taxon>
    </lineage>
</organism>
<dbReference type="SUPFAM" id="SSF90123">
    <property type="entry name" value="ABC transporter transmembrane region"/>
    <property type="match status" value="2"/>
</dbReference>
<dbReference type="PROSITE" id="PS00211">
    <property type="entry name" value="ABC_TRANSPORTER_1"/>
    <property type="match status" value="1"/>
</dbReference>
<feature type="domain" description="ABC transmembrane type-1" evidence="14">
    <location>
        <begin position="928"/>
        <end position="1242"/>
    </location>
</feature>
<evidence type="ECO:0000256" key="4">
    <source>
        <dbReference type="ARBA" id="ARBA00022692"/>
    </source>
</evidence>
<feature type="transmembrane region" description="Helical" evidence="12">
    <location>
        <begin position="68"/>
        <end position="90"/>
    </location>
</feature>
<evidence type="ECO:0000256" key="9">
    <source>
        <dbReference type="ARBA" id="ARBA00023136"/>
    </source>
</evidence>
<dbReference type="Pfam" id="PF00664">
    <property type="entry name" value="ABC_membrane"/>
    <property type="match status" value="2"/>
</dbReference>
<evidence type="ECO:0000256" key="6">
    <source>
        <dbReference type="ARBA" id="ARBA00022741"/>
    </source>
</evidence>
<evidence type="ECO:0000256" key="8">
    <source>
        <dbReference type="ARBA" id="ARBA00022989"/>
    </source>
</evidence>
<dbReference type="SMART" id="SM00382">
    <property type="entry name" value="AAA"/>
    <property type="match status" value="2"/>
</dbReference>
<dbReference type="FunFam" id="3.40.50.300:FF:000825">
    <property type="entry name" value="ABC bile acid transporter"/>
    <property type="match status" value="1"/>
</dbReference>
<dbReference type="InterPro" id="IPR011527">
    <property type="entry name" value="ABC1_TM_dom"/>
</dbReference>
<protein>
    <submittedName>
        <fullName evidence="15">P-loop containing nucleoside triphosphate hydrolase protein</fullName>
    </submittedName>
</protein>
<feature type="domain" description="ABC transmembrane type-1" evidence="14">
    <location>
        <begin position="392"/>
        <end position="575"/>
    </location>
</feature>
<evidence type="ECO:0000256" key="11">
    <source>
        <dbReference type="SAM" id="MobiDB-lite"/>
    </source>
</evidence>
<dbReference type="EMBL" id="MU853556">
    <property type="protein sequence ID" value="KAK4147281.1"/>
    <property type="molecule type" value="Genomic_DNA"/>
</dbReference>
<evidence type="ECO:0000256" key="7">
    <source>
        <dbReference type="ARBA" id="ARBA00022840"/>
    </source>
</evidence>
<dbReference type="GeneID" id="87821932"/>
<evidence type="ECO:0000256" key="10">
    <source>
        <dbReference type="ARBA" id="ARBA00023180"/>
    </source>
</evidence>
<dbReference type="GO" id="GO:0016020">
    <property type="term" value="C:membrane"/>
    <property type="evidence" value="ECO:0007669"/>
    <property type="project" value="UniProtKB-SubCell"/>
</dbReference>
<name>A0AAN6VAA9_9PEZI</name>
<proteinExistence type="inferred from homology"/>
<comment type="caution">
    <text evidence="15">The sequence shown here is derived from an EMBL/GenBank/DDBJ whole genome shotgun (WGS) entry which is preliminary data.</text>
</comment>
<gene>
    <name evidence="15" type="ORF">C8A04DRAFT_9008</name>
</gene>
<accession>A0AAN6VAA9</accession>
<keyword evidence="4 12" id="KW-0812">Transmembrane</keyword>
<evidence type="ECO:0000313" key="15">
    <source>
        <dbReference type="EMBL" id="KAK4147281.1"/>
    </source>
</evidence>
<keyword evidence="5" id="KW-0677">Repeat</keyword>
<reference evidence="15" key="1">
    <citation type="journal article" date="2023" name="Mol. Phylogenet. Evol.">
        <title>Genome-scale phylogeny and comparative genomics of the fungal order Sordariales.</title>
        <authorList>
            <person name="Hensen N."/>
            <person name="Bonometti L."/>
            <person name="Westerberg I."/>
            <person name="Brannstrom I.O."/>
            <person name="Guillou S."/>
            <person name="Cros-Aarteil S."/>
            <person name="Calhoun S."/>
            <person name="Haridas S."/>
            <person name="Kuo A."/>
            <person name="Mondo S."/>
            <person name="Pangilinan J."/>
            <person name="Riley R."/>
            <person name="LaButti K."/>
            <person name="Andreopoulos B."/>
            <person name="Lipzen A."/>
            <person name="Chen C."/>
            <person name="Yan M."/>
            <person name="Daum C."/>
            <person name="Ng V."/>
            <person name="Clum A."/>
            <person name="Steindorff A."/>
            <person name="Ohm R.A."/>
            <person name="Martin F."/>
            <person name="Silar P."/>
            <person name="Natvig D.O."/>
            <person name="Lalanne C."/>
            <person name="Gautier V."/>
            <person name="Ament-Velasquez S.L."/>
            <person name="Kruys A."/>
            <person name="Hutchinson M.I."/>
            <person name="Powell A.J."/>
            <person name="Barry K."/>
            <person name="Miller A.N."/>
            <person name="Grigoriev I.V."/>
            <person name="Debuchy R."/>
            <person name="Gladieux P."/>
            <person name="Hiltunen Thoren M."/>
            <person name="Johannesson H."/>
        </authorList>
    </citation>
    <scope>NUCLEOTIDE SEQUENCE</scope>
    <source>
        <strain evidence="15">CBS 141.50</strain>
    </source>
</reference>
<evidence type="ECO:0000313" key="16">
    <source>
        <dbReference type="Proteomes" id="UP001302676"/>
    </source>
</evidence>
<feature type="domain" description="ABC transporter" evidence="13">
    <location>
        <begin position="602"/>
        <end position="852"/>
    </location>
</feature>
<dbReference type="CDD" id="cd03244">
    <property type="entry name" value="ABCC_MRP_domain2"/>
    <property type="match status" value="1"/>
</dbReference>